<dbReference type="Gene3D" id="2.60.40.2470">
    <property type="entry name" value="SoxY domain"/>
    <property type="match status" value="1"/>
</dbReference>
<sequence length="278" mass="31174">MRTFPAILVLLYLCVPMAAWSQVNNELITQASHNDTERAEQADPLNSPVWHYLRARFLGESPYQFDDRVVVSVPPFAEDPTQVPLLVDVSAIDEPLLRLVVWADLNPIQHIYSVESADRHLPSIAIRFKVQQATPVRAAVLTESGKWLVGGQYLEAAGGGCTAPSMANASPYWESHLGEIESRSFERAMNRGRSSQRYKVKIIHPMDTGLVSGIPEFYIQQLEVRRPDQAAILSMELSQPVSENPVFTFDMSSASVTAQDRYTLWMRDNNGNVFEQAL</sequence>
<gene>
    <name evidence="4" type="ORF">Q4490_08190</name>
</gene>
<organism evidence="4 5">
    <name type="scientific">Neptunomonas phycophila</name>
    <dbReference type="NCBI Taxonomy" id="1572645"/>
    <lineage>
        <taxon>Bacteria</taxon>
        <taxon>Pseudomonadati</taxon>
        <taxon>Pseudomonadota</taxon>
        <taxon>Gammaproteobacteria</taxon>
        <taxon>Oceanospirillales</taxon>
        <taxon>Oceanospirillaceae</taxon>
        <taxon>Neptunomonas</taxon>
    </lineage>
</organism>
<name>A0AAW7XHA1_9GAMM</name>
<dbReference type="EMBL" id="JAUOPG010000004">
    <property type="protein sequence ID" value="MDO6453542.1"/>
    <property type="molecule type" value="Genomic_DNA"/>
</dbReference>
<evidence type="ECO:0000313" key="5">
    <source>
        <dbReference type="Proteomes" id="UP001169862"/>
    </source>
</evidence>
<evidence type="ECO:0000256" key="1">
    <source>
        <dbReference type="SAM" id="SignalP"/>
    </source>
</evidence>
<evidence type="ECO:0000259" key="2">
    <source>
        <dbReference type="Pfam" id="PF08770"/>
    </source>
</evidence>
<dbReference type="Pfam" id="PF08770">
    <property type="entry name" value="SoxZ"/>
    <property type="match status" value="1"/>
</dbReference>
<dbReference type="InterPro" id="IPR013783">
    <property type="entry name" value="Ig-like_fold"/>
</dbReference>
<dbReference type="InterPro" id="IPR032711">
    <property type="entry name" value="SoxY"/>
</dbReference>
<proteinExistence type="predicted"/>
<feature type="domain" description="Sulphur oxidation protein SoxZ" evidence="2">
    <location>
        <begin position="198"/>
        <end position="276"/>
    </location>
</feature>
<dbReference type="InterPro" id="IPR014756">
    <property type="entry name" value="Ig_E-set"/>
</dbReference>
<reference evidence="4" key="1">
    <citation type="submission" date="2023-07" db="EMBL/GenBank/DDBJ databases">
        <title>Genome content predicts the carbon catabolic preferences of heterotrophic bacteria.</title>
        <authorList>
            <person name="Gralka M."/>
        </authorList>
    </citation>
    <scope>NUCLEOTIDE SEQUENCE</scope>
    <source>
        <strain evidence="4">I2M16</strain>
    </source>
</reference>
<dbReference type="InterPro" id="IPR014880">
    <property type="entry name" value="SoxZ_dom"/>
</dbReference>
<feature type="domain" description="Ig-like SoxY" evidence="3">
    <location>
        <begin position="55"/>
        <end position="161"/>
    </location>
</feature>
<keyword evidence="1" id="KW-0732">Signal</keyword>
<dbReference type="Gene3D" id="2.60.40.10">
    <property type="entry name" value="Immunoglobulins"/>
    <property type="match status" value="1"/>
</dbReference>
<dbReference type="Proteomes" id="UP001169862">
    <property type="component" value="Unassembled WGS sequence"/>
</dbReference>
<dbReference type="SUPFAM" id="SSF81296">
    <property type="entry name" value="E set domains"/>
    <property type="match status" value="1"/>
</dbReference>
<protein>
    <submittedName>
        <fullName evidence="4">Quinoprotein dehydrogenase-associated SoxYZ-like carrier</fullName>
    </submittedName>
</protein>
<evidence type="ECO:0000259" key="3">
    <source>
        <dbReference type="Pfam" id="PF13501"/>
    </source>
</evidence>
<dbReference type="Pfam" id="PF13501">
    <property type="entry name" value="SoxY"/>
    <property type="match status" value="1"/>
</dbReference>
<dbReference type="RefSeq" id="WP_303549824.1">
    <property type="nucleotide sequence ID" value="NZ_JAUOPG010000004.1"/>
</dbReference>
<feature type="signal peptide" evidence="1">
    <location>
        <begin position="1"/>
        <end position="21"/>
    </location>
</feature>
<dbReference type="InterPro" id="IPR038162">
    <property type="entry name" value="SoxY_sf"/>
</dbReference>
<accession>A0AAW7XHA1</accession>
<evidence type="ECO:0000313" key="4">
    <source>
        <dbReference type="EMBL" id="MDO6453542.1"/>
    </source>
</evidence>
<feature type="chain" id="PRO_5043319822" evidence="1">
    <location>
        <begin position="22"/>
        <end position="278"/>
    </location>
</feature>
<dbReference type="InterPro" id="IPR030831">
    <property type="entry name" value="Fuse-rel_SoxYZ"/>
</dbReference>
<dbReference type="NCBIfam" id="TIGR04557">
    <property type="entry name" value="fuse_rel_SoxYZ"/>
    <property type="match status" value="1"/>
</dbReference>
<dbReference type="AlphaFoldDB" id="A0AAW7XHA1"/>
<comment type="caution">
    <text evidence="4">The sequence shown here is derived from an EMBL/GenBank/DDBJ whole genome shotgun (WGS) entry which is preliminary data.</text>
</comment>